<proteinExistence type="predicted"/>
<gene>
    <name evidence="2" type="ORF">PHLGIDRAFT_37416</name>
</gene>
<feature type="compositionally biased region" description="Low complexity" evidence="1">
    <location>
        <begin position="93"/>
        <end position="108"/>
    </location>
</feature>
<feature type="region of interest" description="Disordered" evidence="1">
    <location>
        <begin position="334"/>
        <end position="361"/>
    </location>
</feature>
<dbReference type="HOGENOM" id="CLU_767489_0_0_1"/>
<dbReference type="EMBL" id="KN840614">
    <property type="protein sequence ID" value="KIP03470.1"/>
    <property type="molecule type" value="Genomic_DNA"/>
</dbReference>
<organism evidence="2 3">
    <name type="scientific">Phlebiopsis gigantea (strain 11061_1 CR5-6)</name>
    <name type="common">White-rot fungus</name>
    <name type="synonym">Peniophora gigantea</name>
    <dbReference type="NCBI Taxonomy" id="745531"/>
    <lineage>
        <taxon>Eukaryota</taxon>
        <taxon>Fungi</taxon>
        <taxon>Dikarya</taxon>
        <taxon>Basidiomycota</taxon>
        <taxon>Agaricomycotina</taxon>
        <taxon>Agaricomycetes</taxon>
        <taxon>Polyporales</taxon>
        <taxon>Phanerochaetaceae</taxon>
        <taxon>Phlebiopsis</taxon>
    </lineage>
</organism>
<sequence>MSFLSAPKTSHLLPWTALTSGARDERSVEFAKLETATTQHSMRTGTFPFMAVEVEGGRYLYRKISTATTKERLKALLDARAVERAKKRLAKQGATPSTSGSSATAHPSKSAAQPETNKTSFVTQPFIHNPLHDPESVFWVSLWEVVCSEFVKDDPTMTQEQWDGYIVAHGEFAADLFGDSKFRSDIMRISSDDFLAYANNFIPRVREIMAILDHFRTLLITRYQQVEEGLGTPDYKIEFSIAAKGLHEDTIEKFEEISSMLTATSDLRVVIKEEDTLPVKLVKKKIRKNAVNGTADTIVTATDAGGETSSRPAKSLKTPRNRFAALGSAPAFLPDIKRRTRSQTGSLPTRVNGGTSGSGRR</sequence>
<feature type="region of interest" description="Disordered" evidence="1">
    <location>
        <begin position="87"/>
        <end position="117"/>
    </location>
</feature>
<evidence type="ECO:0000256" key="1">
    <source>
        <dbReference type="SAM" id="MobiDB-lite"/>
    </source>
</evidence>
<feature type="compositionally biased region" description="Polar residues" evidence="1">
    <location>
        <begin position="342"/>
        <end position="353"/>
    </location>
</feature>
<reference evidence="2 3" key="1">
    <citation type="journal article" date="2014" name="PLoS Genet.">
        <title>Analysis of the Phlebiopsis gigantea genome, transcriptome and secretome provides insight into its pioneer colonization strategies of wood.</title>
        <authorList>
            <person name="Hori C."/>
            <person name="Ishida T."/>
            <person name="Igarashi K."/>
            <person name="Samejima M."/>
            <person name="Suzuki H."/>
            <person name="Master E."/>
            <person name="Ferreira P."/>
            <person name="Ruiz-Duenas F.J."/>
            <person name="Held B."/>
            <person name="Canessa P."/>
            <person name="Larrondo L.F."/>
            <person name="Schmoll M."/>
            <person name="Druzhinina I.S."/>
            <person name="Kubicek C.P."/>
            <person name="Gaskell J.A."/>
            <person name="Kersten P."/>
            <person name="St John F."/>
            <person name="Glasner J."/>
            <person name="Sabat G."/>
            <person name="Splinter BonDurant S."/>
            <person name="Syed K."/>
            <person name="Yadav J."/>
            <person name="Mgbeahuruike A.C."/>
            <person name="Kovalchuk A."/>
            <person name="Asiegbu F.O."/>
            <person name="Lackner G."/>
            <person name="Hoffmeister D."/>
            <person name="Rencoret J."/>
            <person name="Gutierrez A."/>
            <person name="Sun H."/>
            <person name="Lindquist E."/>
            <person name="Barry K."/>
            <person name="Riley R."/>
            <person name="Grigoriev I.V."/>
            <person name="Henrissat B."/>
            <person name="Kues U."/>
            <person name="Berka R.M."/>
            <person name="Martinez A.T."/>
            <person name="Covert S.F."/>
            <person name="Blanchette R.A."/>
            <person name="Cullen D."/>
        </authorList>
    </citation>
    <scope>NUCLEOTIDE SEQUENCE [LARGE SCALE GENOMIC DNA]</scope>
    <source>
        <strain evidence="2 3">11061_1 CR5-6</strain>
    </source>
</reference>
<dbReference type="Proteomes" id="UP000053257">
    <property type="component" value="Unassembled WGS sequence"/>
</dbReference>
<keyword evidence="3" id="KW-1185">Reference proteome</keyword>
<evidence type="ECO:0000313" key="3">
    <source>
        <dbReference type="Proteomes" id="UP000053257"/>
    </source>
</evidence>
<name>A0A0C3S5D7_PHLG1</name>
<dbReference type="AlphaFoldDB" id="A0A0C3S5D7"/>
<protein>
    <submittedName>
        <fullName evidence="2">Uncharacterized protein</fullName>
    </submittedName>
</protein>
<evidence type="ECO:0000313" key="2">
    <source>
        <dbReference type="EMBL" id="KIP03470.1"/>
    </source>
</evidence>
<accession>A0A0C3S5D7</accession>